<dbReference type="InterPro" id="IPR013057">
    <property type="entry name" value="AA_transpt_TM"/>
</dbReference>
<feature type="transmembrane region" description="Helical" evidence="7">
    <location>
        <begin position="419"/>
        <end position="440"/>
    </location>
</feature>
<evidence type="ECO:0000256" key="7">
    <source>
        <dbReference type="SAM" id="Phobius"/>
    </source>
</evidence>
<feature type="transmembrane region" description="Helical" evidence="7">
    <location>
        <begin position="386"/>
        <end position="407"/>
    </location>
</feature>
<feature type="transmembrane region" description="Helical" evidence="7">
    <location>
        <begin position="346"/>
        <end position="365"/>
    </location>
</feature>
<evidence type="ECO:0000256" key="6">
    <source>
        <dbReference type="SAM" id="MobiDB-lite"/>
    </source>
</evidence>
<dbReference type="Pfam" id="PF01490">
    <property type="entry name" value="Aa_trans"/>
    <property type="match status" value="1"/>
</dbReference>
<dbReference type="PANTHER" id="PTHR22950">
    <property type="entry name" value="AMINO ACID TRANSPORTER"/>
    <property type="match status" value="1"/>
</dbReference>
<feature type="transmembrane region" description="Helical" evidence="7">
    <location>
        <begin position="229"/>
        <end position="251"/>
    </location>
</feature>
<gene>
    <name evidence="9" type="primary">mtr_0</name>
    <name evidence="9" type="ORF">DBV05_g8508</name>
</gene>
<evidence type="ECO:0000256" key="1">
    <source>
        <dbReference type="ARBA" id="ARBA00004141"/>
    </source>
</evidence>
<comment type="caution">
    <text evidence="9">The sequence shown here is derived from an EMBL/GenBank/DDBJ whole genome shotgun (WGS) entry which is preliminary data.</text>
</comment>
<feature type="region of interest" description="Disordered" evidence="6">
    <location>
        <begin position="1"/>
        <end position="71"/>
    </location>
</feature>
<evidence type="ECO:0000313" key="10">
    <source>
        <dbReference type="Proteomes" id="UP000325902"/>
    </source>
</evidence>
<feature type="transmembrane region" description="Helical" evidence="7">
    <location>
        <begin position="179"/>
        <end position="200"/>
    </location>
</feature>
<keyword evidence="10" id="KW-1185">Reference proteome</keyword>
<feature type="transmembrane region" description="Helical" evidence="7">
    <location>
        <begin position="461"/>
        <end position="483"/>
    </location>
</feature>
<keyword evidence="5 7" id="KW-0472">Membrane</keyword>
<evidence type="ECO:0000256" key="4">
    <source>
        <dbReference type="ARBA" id="ARBA00022989"/>
    </source>
</evidence>
<accession>A0A5N5D4X8</accession>
<feature type="transmembrane region" description="Helical" evidence="7">
    <location>
        <begin position="111"/>
        <end position="132"/>
    </location>
</feature>
<dbReference type="Gene3D" id="1.20.1740.10">
    <property type="entry name" value="Amino acid/polyamine transporter I"/>
    <property type="match status" value="1"/>
</dbReference>
<evidence type="ECO:0000313" key="9">
    <source>
        <dbReference type="EMBL" id="KAB2572808.1"/>
    </source>
</evidence>
<evidence type="ECO:0000256" key="5">
    <source>
        <dbReference type="ARBA" id="ARBA00023136"/>
    </source>
</evidence>
<dbReference type="GO" id="GO:0015179">
    <property type="term" value="F:L-amino acid transmembrane transporter activity"/>
    <property type="evidence" value="ECO:0007669"/>
    <property type="project" value="TreeGrafter"/>
</dbReference>
<evidence type="ECO:0000259" key="8">
    <source>
        <dbReference type="Pfam" id="PF01490"/>
    </source>
</evidence>
<feature type="compositionally biased region" description="Basic and acidic residues" evidence="6">
    <location>
        <begin position="14"/>
        <end position="23"/>
    </location>
</feature>
<evidence type="ECO:0000256" key="3">
    <source>
        <dbReference type="ARBA" id="ARBA00022692"/>
    </source>
</evidence>
<dbReference type="PANTHER" id="PTHR22950:SF479">
    <property type="entry name" value="AMINO ACID TRANSPORTER (EUROFUNG)-RELATED"/>
    <property type="match status" value="1"/>
</dbReference>
<sequence>MSTTNHLGAATSGEAEKPPRDASYESSNDIRPASTRDIEKGDPTDPASPTYDGETRKRRRSSVSVMAGRSDPFGDETEAEIKYRTMSWWHASMIMIAETISLGILSLPSVLAAIGIVPGVILIAGLGILATYTGYTIHQFKMAYPHVHNMADVGEVLFSSWGPTAAAIGRETLGACQTIFLIFTMGSHVLTFTIAMNAITSHATCTLVWGVIALVVLWILTLPRTLKNVSYLSIASFISIGAAVIITMAGVGAAPPDPHVEATIKTSLASAFLSTTNIIFAYAGHVAFFTFISELKDPREFPKALFTLQAADTSMYIIVAIVVYRYAGPDVKSPALGSTGSVVKKVAYGIALPTIIIAGVIYGHVAAKYIYVRAFKGSKHMHSRTWIGFGGWALITLVIWVIAWIIAESIPNFNTLLGLISSIFASWFTYGLSGIFWLFINWGGSGKKGMAGWFAGGKKSALAVLNLTIVAIGAAVMGLGLYASGKAINEESGSGSWSCADNSSGE</sequence>
<dbReference type="Proteomes" id="UP000325902">
    <property type="component" value="Unassembled WGS sequence"/>
</dbReference>
<name>A0A5N5D4X8_9PEZI</name>
<reference evidence="9 10" key="1">
    <citation type="journal article" date="2019" name="Sci. Rep.">
        <title>A multi-omics analysis of the grapevine pathogen Lasiodiplodia theobromae reveals that temperature affects the expression of virulence- and pathogenicity-related genes.</title>
        <authorList>
            <person name="Felix C."/>
            <person name="Meneses R."/>
            <person name="Goncalves M.F.M."/>
            <person name="Tilleman L."/>
            <person name="Duarte A.S."/>
            <person name="Jorrin-Novo J.V."/>
            <person name="Van de Peer Y."/>
            <person name="Deforce D."/>
            <person name="Van Nieuwerburgh F."/>
            <person name="Esteves A.C."/>
            <person name="Alves A."/>
        </authorList>
    </citation>
    <scope>NUCLEOTIDE SEQUENCE [LARGE SCALE GENOMIC DNA]</scope>
    <source>
        <strain evidence="9 10">LA-SOL3</strain>
    </source>
</reference>
<feature type="transmembrane region" description="Helical" evidence="7">
    <location>
        <begin position="304"/>
        <end position="326"/>
    </location>
</feature>
<feature type="domain" description="Amino acid transporter transmembrane" evidence="8">
    <location>
        <begin position="85"/>
        <end position="482"/>
    </location>
</feature>
<protein>
    <submittedName>
        <fullName evidence="9">N amino acid transport system protein</fullName>
    </submittedName>
</protein>
<feature type="compositionally biased region" description="Basic and acidic residues" evidence="6">
    <location>
        <begin position="34"/>
        <end position="43"/>
    </location>
</feature>
<keyword evidence="3 7" id="KW-0812">Transmembrane</keyword>
<dbReference type="GO" id="GO:0016020">
    <property type="term" value="C:membrane"/>
    <property type="evidence" value="ECO:0007669"/>
    <property type="project" value="UniProtKB-SubCell"/>
</dbReference>
<organism evidence="9 10">
    <name type="scientific">Lasiodiplodia theobromae</name>
    <dbReference type="NCBI Taxonomy" id="45133"/>
    <lineage>
        <taxon>Eukaryota</taxon>
        <taxon>Fungi</taxon>
        <taxon>Dikarya</taxon>
        <taxon>Ascomycota</taxon>
        <taxon>Pezizomycotina</taxon>
        <taxon>Dothideomycetes</taxon>
        <taxon>Dothideomycetes incertae sedis</taxon>
        <taxon>Botryosphaeriales</taxon>
        <taxon>Botryosphaeriaceae</taxon>
        <taxon>Lasiodiplodia</taxon>
    </lineage>
</organism>
<dbReference type="OrthoDB" id="294730at2759"/>
<dbReference type="AlphaFoldDB" id="A0A5N5D4X8"/>
<comment type="subcellular location">
    <subcellularLocation>
        <location evidence="1">Membrane</location>
        <topology evidence="1">Multi-pass membrane protein</topology>
    </subcellularLocation>
</comment>
<feature type="transmembrane region" description="Helical" evidence="7">
    <location>
        <begin position="271"/>
        <end position="292"/>
    </location>
</feature>
<evidence type="ECO:0000256" key="2">
    <source>
        <dbReference type="ARBA" id="ARBA00008066"/>
    </source>
</evidence>
<comment type="similarity">
    <text evidence="2">Belongs to the amino acid/polyamine transporter 2 family.</text>
</comment>
<feature type="transmembrane region" description="Helical" evidence="7">
    <location>
        <begin position="206"/>
        <end position="222"/>
    </location>
</feature>
<feature type="transmembrane region" description="Helical" evidence="7">
    <location>
        <begin position="88"/>
        <end position="105"/>
    </location>
</feature>
<dbReference type="EMBL" id="VCHE01000070">
    <property type="protein sequence ID" value="KAB2572808.1"/>
    <property type="molecule type" value="Genomic_DNA"/>
</dbReference>
<dbReference type="FunFam" id="1.20.1740.10:FF:000039">
    <property type="entry name" value="Neutral amino acid transporter (Eurofung)"/>
    <property type="match status" value="1"/>
</dbReference>
<keyword evidence="4 7" id="KW-1133">Transmembrane helix</keyword>
<proteinExistence type="inferred from homology"/>